<evidence type="ECO:0000313" key="1">
    <source>
        <dbReference type="EMBL" id="MDM4018994.1"/>
    </source>
</evidence>
<keyword evidence="2" id="KW-1185">Reference proteome</keyword>
<dbReference type="EMBL" id="JASZZN010000029">
    <property type="protein sequence ID" value="MDM4018994.1"/>
    <property type="molecule type" value="Genomic_DNA"/>
</dbReference>
<dbReference type="Proteomes" id="UP001239462">
    <property type="component" value="Unassembled WGS sequence"/>
</dbReference>
<evidence type="ECO:0000313" key="2">
    <source>
        <dbReference type="Proteomes" id="UP001239462"/>
    </source>
</evidence>
<sequence>MSLRCSTASLTVTVHTVHDDAPTFDRSDVIHDDLPRIPYAFAA</sequence>
<proteinExistence type="predicted"/>
<reference evidence="1 2" key="1">
    <citation type="submission" date="2023-06" db="EMBL/GenBank/DDBJ databases">
        <title>Roseiconus lacunae JC819 isolated from Gulf of Mannar region, Tamil Nadu.</title>
        <authorList>
            <person name="Pk S."/>
            <person name="Ch S."/>
            <person name="Ch V.R."/>
        </authorList>
    </citation>
    <scope>NUCLEOTIDE SEQUENCE [LARGE SCALE GENOMIC DNA]</scope>
    <source>
        <strain evidence="1 2">JC819</strain>
    </source>
</reference>
<organism evidence="1 2">
    <name type="scientific">Roseiconus lacunae</name>
    <dbReference type="NCBI Taxonomy" id="2605694"/>
    <lineage>
        <taxon>Bacteria</taxon>
        <taxon>Pseudomonadati</taxon>
        <taxon>Planctomycetota</taxon>
        <taxon>Planctomycetia</taxon>
        <taxon>Pirellulales</taxon>
        <taxon>Pirellulaceae</taxon>
        <taxon>Roseiconus</taxon>
    </lineage>
</organism>
<name>A0ABT7PRT1_9BACT</name>
<comment type="caution">
    <text evidence="1">The sequence shown here is derived from an EMBL/GenBank/DDBJ whole genome shotgun (WGS) entry which is preliminary data.</text>
</comment>
<protein>
    <submittedName>
        <fullName evidence="1">Uncharacterized protein</fullName>
    </submittedName>
</protein>
<gene>
    <name evidence="1" type="ORF">QTN89_26310</name>
</gene>
<accession>A0ABT7PRT1</accession>
<dbReference type="RefSeq" id="WP_261345091.1">
    <property type="nucleotide sequence ID" value="NZ_JAJMQV010000045.1"/>
</dbReference>